<feature type="transmembrane region" description="Helical" evidence="2">
    <location>
        <begin position="551"/>
        <end position="567"/>
    </location>
</feature>
<sequence length="634" mass="71236">MSSPAHHVSGTAPEHPSAPSHVQLDLCETDPLVADSTEEPTRPHSIYQTQPKYLRQSTEQTLDLYGRRNENMTFQTSHQSTIEGSNCSSITARNVEVDSIDNHSLTEGSGNDQSMEIATADEECEDISLVLRLYAKGYISKATKRCCAKIDEGTLVNILCGDYGPSLSLTPRISPIVKGKLLPDGWEEDIHPEGLLLYSTVLTVRTRRIRVHTDLALRRFENHSIIARALDRFSKLAHDCNELHDSDCEDSDIEACIVVSEKFPDDFGYYLANHRSQTIFWLEDIQHKSVEGMGLSALDSDILQLKLEALYWRHVQLEYCDDSTAPKDGATLARLETFWRQAKKQRDQDCTRVTCNWMCGRLWYDFVTARVVNHWGTDYVRLERTTIVGDDSKPSQNAAPPLIEWLCILFLWNEPAVTMKLLDEAWLGGVVYQKPWRKMMDTFSNEWEKIFVLSAIIFAGAMAFLAVPVQNSTGNTLAGSEPSIITSLAFLCGILCCVFSVASLIAAVNLKRDFGGNIRDDVYAASEYLQSLNGGVMGYLKWGIYLSLPRALFQWAVSLVILAYQLHEERTQFFWTEVAVTGALAAGVIAVRRLAPDRIRPESIFKDTGDHYVFRFESPGKEEHRNVDGGRAAT</sequence>
<feature type="transmembrane region" description="Helical" evidence="2">
    <location>
        <begin position="447"/>
        <end position="467"/>
    </location>
</feature>
<keyword evidence="2" id="KW-0472">Membrane</keyword>
<name>A0A0C3Q2G8_9AGAM</name>
<feature type="transmembrane region" description="Helical" evidence="2">
    <location>
        <begin position="573"/>
        <end position="591"/>
    </location>
</feature>
<dbReference type="AlphaFoldDB" id="A0A0C3Q2G8"/>
<evidence type="ECO:0000256" key="2">
    <source>
        <dbReference type="SAM" id="Phobius"/>
    </source>
</evidence>
<reference evidence="3 4" key="1">
    <citation type="submission" date="2014-04" db="EMBL/GenBank/DDBJ databases">
        <authorList>
            <consortium name="DOE Joint Genome Institute"/>
            <person name="Kuo A."/>
            <person name="Girlanda M."/>
            <person name="Perotto S."/>
            <person name="Kohler A."/>
            <person name="Nagy L.G."/>
            <person name="Floudas D."/>
            <person name="Copeland A."/>
            <person name="Barry K.W."/>
            <person name="Cichocki N."/>
            <person name="Veneault-Fourrey C."/>
            <person name="LaButti K."/>
            <person name="Lindquist E.A."/>
            <person name="Lipzen A."/>
            <person name="Lundell T."/>
            <person name="Morin E."/>
            <person name="Murat C."/>
            <person name="Sun H."/>
            <person name="Tunlid A."/>
            <person name="Henrissat B."/>
            <person name="Grigoriev I.V."/>
            <person name="Hibbett D.S."/>
            <person name="Martin F."/>
            <person name="Nordberg H.P."/>
            <person name="Cantor M.N."/>
            <person name="Hua S.X."/>
        </authorList>
    </citation>
    <scope>NUCLEOTIDE SEQUENCE [LARGE SCALE GENOMIC DNA]</scope>
    <source>
        <strain evidence="3 4">MUT 4182</strain>
    </source>
</reference>
<dbReference type="OrthoDB" id="2657661at2759"/>
<accession>A0A0C3Q2G8</accession>
<evidence type="ECO:0000256" key="1">
    <source>
        <dbReference type="SAM" id="MobiDB-lite"/>
    </source>
</evidence>
<dbReference type="EMBL" id="KN823104">
    <property type="protein sequence ID" value="KIO22650.1"/>
    <property type="molecule type" value="Genomic_DNA"/>
</dbReference>
<organism evidence="3 4">
    <name type="scientific">Tulasnella calospora MUT 4182</name>
    <dbReference type="NCBI Taxonomy" id="1051891"/>
    <lineage>
        <taxon>Eukaryota</taxon>
        <taxon>Fungi</taxon>
        <taxon>Dikarya</taxon>
        <taxon>Basidiomycota</taxon>
        <taxon>Agaricomycotina</taxon>
        <taxon>Agaricomycetes</taxon>
        <taxon>Cantharellales</taxon>
        <taxon>Tulasnellaceae</taxon>
        <taxon>Tulasnella</taxon>
    </lineage>
</organism>
<dbReference type="Proteomes" id="UP000054248">
    <property type="component" value="Unassembled WGS sequence"/>
</dbReference>
<reference evidence="4" key="2">
    <citation type="submission" date="2015-01" db="EMBL/GenBank/DDBJ databases">
        <title>Evolutionary Origins and Diversification of the Mycorrhizal Mutualists.</title>
        <authorList>
            <consortium name="DOE Joint Genome Institute"/>
            <consortium name="Mycorrhizal Genomics Consortium"/>
            <person name="Kohler A."/>
            <person name="Kuo A."/>
            <person name="Nagy L.G."/>
            <person name="Floudas D."/>
            <person name="Copeland A."/>
            <person name="Barry K.W."/>
            <person name="Cichocki N."/>
            <person name="Veneault-Fourrey C."/>
            <person name="LaButti K."/>
            <person name="Lindquist E.A."/>
            <person name="Lipzen A."/>
            <person name="Lundell T."/>
            <person name="Morin E."/>
            <person name="Murat C."/>
            <person name="Riley R."/>
            <person name="Ohm R."/>
            <person name="Sun H."/>
            <person name="Tunlid A."/>
            <person name="Henrissat B."/>
            <person name="Grigoriev I.V."/>
            <person name="Hibbett D.S."/>
            <person name="Martin F."/>
        </authorList>
    </citation>
    <scope>NUCLEOTIDE SEQUENCE [LARGE SCALE GENOMIC DNA]</scope>
    <source>
        <strain evidence="4">MUT 4182</strain>
    </source>
</reference>
<keyword evidence="2" id="KW-0812">Transmembrane</keyword>
<proteinExistence type="predicted"/>
<feature type="transmembrane region" description="Helical" evidence="2">
    <location>
        <begin position="487"/>
        <end position="510"/>
    </location>
</feature>
<gene>
    <name evidence="3" type="ORF">M407DRAFT_27836</name>
</gene>
<protein>
    <submittedName>
        <fullName evidence="3">Uncharacterized protein</fullName>
    </submittedName>
</protein>
<evidence type="ECO:0000313" key="4">
    <source>
        <dbReference type="Proteomes" id="UP000054248"/>
    </source>
</evidence>
<keyword evidence="4" id="KW-1185">Reference proteome</keyword>
<evidence type="ECO:0000313" key="3">
    <source>
        <dbReference type="EMBL" id="KIO22650.1"/>
    </source>
</evidence>
<keyword evidence="2" id="KW-1133">Transmembrane helix</keyword>
<dbReference type="HOGENOM" id="CLU_431615_0_0_1"/>
<feature type="region of interest" description="Disordered" evidence="1">
    <location>
        <begin position="1"/>
        <end position="21"/>
    </location>
</feature>